<dbReference type="PANTHER" id="PTHR33336:SF3">
    <property type="entry name" value="ABM DOMAIN-CONTAINING PROTEIN"/>
    <property type="match status" value="1"/>
</dbReference>
<keyword evidence="3" id="KW-1185">Reference proteome</keyword>
<protein>
    <submittedName>
        <fullName evidence="2">Quinol monooxygenase</fullName>
        <ecNumber evidence="2">1.-.-.-</ecNumber>
    </submittedName>
</protein>
<dbReference type="EMBL" id="JBHMDG010000034">
    <property type="protein sequence ID" value="MFB9315333.1"/>
    <property type="molecule type" value="Genomic_DNA"/>
</dbReference>
<evidence type="ECO:0000313" key="3">
    <source>
        <dbReference type="Proteomes" id="UP001589750"/>
    </source>
</evidence>
<dbReference type="EC" id="1.-.-.-" evidence="2"/>
<accession>A0ABV5KF18</accession>
<dbReference type="SUPFAM" id="SSF54909">
    <property type="entry name" value="Dimeric alpha+beta barrel"/>
    <property type="match status" value="1"/>
</dbReference>
<dbReference type="Pfam" id="PF03992">
    <property type="entry name" value="ABM"/>
    <property type="match status" value="1"/>
</dbReference>
<dbReference type="PANTHER" id="PTHR33336">
    <property type="entry name" value="QUINOL MONOOXYGENASE YGIN-RELATED"/>
    <property type="match status" value="1"/>
</dbReference>
<proteinExistence type="predicted"/>
<dbReference type="Proteomes" id="UP001589750">
    <property type="component" value="Unassembled WGS sequence"/>
</dbReference>
<reference evidence="2 3" key="1">
    <citation type="submission" date="2024-09" db="EMBL/GenBank/DDBJ databases">
        <authorList>
            <person name="Sun Q."/>
            <person name="Mori K."/>
        </authorList>
    </citation>
    <scope>NUCLEOTIDE SEQUENCE [LARGE SCALE GENOMIC DNA]</scope>
    <source>
        <strain evidence="2 3">JCM 9626</strain>
    </source>
</reference>
<dbReference type="GO" id="GO:0004497">
    <property type="term" value="F:monooxygenase activity"/>
    <property type="evidence" value="ECO:0007669"/>
    <property type="project" value="UniProtKB-KW"/>
</dbReference>
<organism evidence="2 3">
    <name type="scientific">Nocardioides plantarum</name>
    <dbReference type="NCBI Taxonomy" id="29299"/>
    <lineage>
        <taxon>Bacteria</taxon>
        <taxon>Bacillati</taxon>
        <taxon>Actinomycetota</taxon>
        <taxon>Actinomycetes</taxon>
        <taxon>Propionibacteriales</taxon>
        <taxon>Nocardioidaceae</taxon>
        <taxon>Nocardioides</taxon>
    </lineage>
</organism>
<dbReference type="InterPro" id="IPR007138">
    <property type="entry name" value="ABM_dom"/>
</dbReference>
<dbReference type="Gene3D" id="3.30.70.100">
    <property type="match status" value="1"/>
</dbReference>
<keyword evidence="2" id="KW-0560">Oxidoreductase</keyword>
<name>A0ABV5KF18_9ACTN</name>
<comment type="caution">
    <text evidence="2">The sequence shown here is derived from an EMBL/GenBank/DDBJ whole genome shotgun (WGS) entry which is preliminary data.</text>
</comment>
<dbReference type="InterPro" id="IPR050744">
    <property type="entry name" value="AI-2_Isomerase_LsrG"/>
</dbReference>
<dbReference type="PROSITE" id="PS51725">
    <property type="entry name" value="ABM"/>
    <property type="match status" value="1"/>
</dbReference>
<evidence type="ECO:0000259" key="1">
    <source>
        <dbReference type="PROSITE" id="PS51725"/>
    </source>
</evidence>
<dbReference type="RefSeq" id="WP_140009331.1">
    <property type="nucleotide sequence ID" value="NZ_JBHMDG010000034.1"/>
</dbReference>
<keyword evidence="2" id="KW-0503">Monooxygenase</keyword>
<gene>
    <name evidence="2" type="ORF">ACFFRI_19955</name>
</gene>
<sequence length="95" mass="9935">MTLHVVATIPIDPARVDEAGPALAGLAAASRSDEGCLRYEVFASTSVPGTFVTIEEWRAQADLDAHMSQPHVAEAFEVAGPLLAGEIAIHVLGEV</sequence>
<dbReference type="InterPro" id="IPR011008">
    <property type="entry name" value="Dimeric_a/b-barrel"/>
</dbReference>
<evidence type="ECO:0000313" key="2">
    <source>
        <dbReference type="EMBL" id="MFB9315333.1"/>
    </source>
</evidence>
<feature type="domain" description="ABM" evidence="1">
    <location>
        <begin position="3"/>
        <end position="92"/>
    </location>
</feature>